<gene>
    <name evidence="2" type="ORF">KDA82_34090</name>
</gene>
<dbReference type="AlphaFoldDB" id="A0A8T4J351"/>
<evidence type="ECO:0000313" key="3">
    <source>
        <dbReference type="Proteomes" id="UP000675554"/>
    </source>
</evidence>
<keyword evidence="1" id="KW-0812">Transmembrane</keyword>
<keyword evidence="1" id="KW-0472">Membrane</keyword>
<reference evidence="2" key="1">
    <citation type="submission" date="2021-04" db="EMBL/GenBank/DDBJ databases">
        <title>Sequencing of actinobacteria type strains.</title>
        <authorList>
            <person name="Nguyen G.-S."/>
            <person name="Wentzel A."/>
        </authorList>
    </citation>
    <scope>NUCLEOTIDE SEQUENCE</scope>
    <source>
        <strain evidence="2">DSM 42095</strain>
    </source>
</reference>
<dbReference type="Proteomes" id="UP000675554">
    <property type="component" value="Unassembled WGS sequence"/>
</dbReference>
<comment type="caution">
    <text evidence="2">The sequence shown here is derived from an EMBL/GenBank/DDBJ whole genome shotgun (WGS) entry which is preliminary data.</text>
</comment>
<proteinExistence type="predicted"/>
<feature type="transmembrane region" description="Helical" evidence="1">
    <location>
        <begin position="39"/>
        <end position="58"/>
    </location>
</feature>
<protein>
    <submittedName>
        <fullName evidence="2">Uncharacterized protein</fullName>
    </submittedName>
</protein>
<evidence type="ECO:0000256" key="1">
    <source>
        <dbReference type="SAM" id="Phobius"/>
    </source>
</evidence>
<keyword evidence="3" id="KW-1185">Reference proteome</keyword>
<dbReference type="EMBL" id="JAGSMN010001125">
    <property type="protein sequence ID" value="MBR7677930.1"/>
    <property type="molecule type" value="Genomic_DNA"/>
</dbReference>
<keyword evidence="1" id="KW-1133">Transmembrane helix</keyword>
<sequence>MTCDRLVCANCAGPVSEGRCSVCRAHRARLHRESPLASLSPATLLGLLLALIAVALFAERMATA</sequence>
<organism evidence="2 3">
    <name type="scientific">Streptomyces daliensis</name>
    <dbReference type="NCBI Taxonomy" id="299421"/>
    <lineage>
        <taxon>Bacteria</taxon>
        <taxon>Bacillati</taxon>
        <taxon>Actinomycetota</taxon>
        <taxon>Actinomycetes</taxon>
        <taxon>Kitasatosporales</taxon>
        <taxon>Streptomycetaceae</taxon>
        <taxon>Streptomyces</taxon>
    </lineage>
</organism>
<name>A0A8T4J351_9ACTN</name>
<evidence type="ECO:0000313" key="2">
    <source>
        <dbReference type="EMBL" id="MBR7677930.1"/>
    </source>
</evidence>
<accession>A0A8T4J351</accession>